<evidence type="ECO:0000259" key="11">
    <source>
        <dbReference type="Pfam" id="PF00482"/>
    </source>
</evidence>
<keyword evidence="6 9" id="KW-0812">Transmembrane</keyword>
<evidence type="ECO:0000256" key="4">
    <source>
        <dbReference type="ARBA" id="ARBA00022475"/>
    </source>
</evidence>
<name>A0A2N1PUW8_9BACT</name>
<dbReference type="FunFam" id="1.20.81.30:FF:000001">
    <property type="entry name" value="Type II secretion system protein F"/>
    <property type="match status" value="1"/>
</dbReference>
<dbReference type="Gene3D" id="1.20.81.30">
    <property type="entry name" value="Type II secretion system (T2SS), domain F"/>
    <property type="match status" value="2"/>
</dbReference>
<dbReference type="InterPro" id="IPR003004">
    <property type="entry name" value="GspF/PilC"/>
</dbReference>
<evidence type="ECO:0000256" key="10">
    <source>
        <dbReference type="SAM" id="Phobius"/>
    </source>
</evidence>
<dbReference type="InterPro" id="IPR042094">
    <property type="entry name" value="T2SS_GspF_sf"/>
</dbReference>
<keyword evidence="7 10" id="KW-1133">Transmembrane helix</keyword>
<dbReference type="PRINTS" id="PR00812">
    <property type="entry name" value="BCTERIALGSPF"/>
</dbReference>
<protein>
    <recommendedName>
        <fullName evidence="11">Type II secretion system protein GspF domain-containing protein</fullName>
    </recommendedName>
</protein>
<dbReference type="PANTHER" id="PTHR30012">
    <property type="entry name" value="GENERAL SECRETION PATHWAY PROTEIN"/>
    <property type="match status" value="1"/>
</dbReference>
<dbReference type="Pfam" id="PF00482">
    <property type="entry name" value="T2SSF"/>
    <property type="match status" value="2"/>
</dbReference>
<keyword evidence="5" id="KW-0997">Cell inner membrane</keyword>
<dbReference type="GO" id="GO:0005886">
    <property type="term" value="C:plasma membrane"/>
    <property type="evidence" value="ECO:0007669"/>
    <property type="project" value="UniProtKB-SubCell"/>
</dbReference>
<sequence length="400" mass="44117">MARYQCRVGNTRGEVLSMAVDASDRDALMAELISRGFIVLEVQEQTGSKTSFNLLRRVSHDELFVFTKQLLVLVRAGIPMVQVLDILSEDMANSHFRKVISSLAEGVDSGESLSEAMMRHSEIFSPIYIHTVKAGERGSRLEEVLQKLIEYQAVERRLRSKVVNSLIYPVILMVASGCIVLFLIGYVVPTFARVFADLGAQLPYITSMMMKFSNILKASFPFMVPAAVIIAIAYSTASRLPFFGLLIDRFKLSVPIFGGIVERMAILRFCQVLKLLIDSGVPLVDAIRTVSEAVSNKDYSRKFSAMAESVSIGNNLSEAMKETGIGKGLLSRLIRVGERSSDLPAMLDSISELYGEALETRVELLVSMLEPALLLVMGAIACVILLSLFLPVFQMATVVR</sequence>
<evidence type="ECO:0000256" key="8">
    <source>
        <dbReference type="ARBA" id="ARBA00023136"/>
    </source>
</evidence>
<evidence type="ECO:0000256" key="7">
    <source>
        <dbReference type="ARBA" id="ARBA00022989"/>
    </source>
</evidence>
<keyword evidence="3 9" id="KW-0813">Transport</keyword>
<evidence type="ECO:0000313" key="13">
    <source>
        <dbReference type="Proteomes" id="UP000233256"/>
    </source>
</evidence>
<feature type="transmembrane region" description="Helical" evidence="10">
    <location>
        <begin position="166"/>
        <end position="188"/>
    </location>
</feature>
<evidence type="ECO:0000256" key="9">
    <source>
        <dbReference type="RuleBase" id="RU003923"/>
    </source>
</evidence>
<evidence type="ECO:0000256" key="2">
    <source>
        <dbReference type="ARBA" id="ARBA00005745"/>
    </source>
</evidence>
<organism evidence="12 13">
    <name type="scientific">Candidatus Wallbacteria bacterium HGW-Wallbacteria-1</name>
    <dbReference type="NCBI Taxonomy" id="2013854"/>
    <lineage>
        <taxon>Bacteria</taxon>
        <taxon>Candidatus Walliibacteriota</taxon>
    </lineage>
</organism>
<dbReference type="PANTHER" id="PTHR30012:SF0">
    <property type="entry name" value="TYPE II SECRETION SYSTEM PROTEIN F-RELATED"/>
    <property type="match status" value="1"/>
</dbReference>
<gene>
    <name evidence="12" type="ORF">CVV64_01575</name>
</gene>
<comment type="caution">
    <text evidence="12">The sequence shown here is derived from an EMBL/GenBank/DDBJ whole genome shotgun (WGS) entry which is preliminary data.</text>
</comment>
<evidence type="ECO:0000256" key="5">
    <source>
        <dbReference type="ARBA" id="ARBA00022519"/>
    </source>
</evidence>
<evidence type="ECO:0000256" key="6">
    <source>
        <dbReference type="ARBA" id="ARBA00022692"/>
    </source>
</evidence>
<dbReference type="AlphaFoldDB" id="A0A2N1PUW8"/>
<dbReference type="GO" id="GO:0009306">
    <property type="term" value="P:protein secretion"/>
    <property type="evidence" value="ECO:0007669"/>
    <property type="project" value="InterPro"/>
</dbReference>
<feature type="domain" description="Type II secretion system protein GspF" evidence="11">
    <location>
        <begin position="269"/>
        <end position="391"/>
    </location>
</feature>
<feature type="transmembrane region" description="Helical" evidence="10">
    <location>
        <begin position="218"/>
        <end position="237"/>
    </location>
</feature>
<keyword evidence="8 10" id="KW-0472">Membrane</keyword>
<dbReference type="InterPro" id="IPR018076">
    <property type="entry name" value="T2SS_GspF_dom"/>
</dbReference>
<proteinExistence type="inferred from homology"/>
<keyword evidence="4" id="KW-1003">Cell membrane</keyword>
<dbReference type="InterPro" id="IPR001992">
    <property type="entry name" value="T2SS_GspF/T4SS_PilC_CS"/>
</dbReference>
<evidence type="ECO:0000313" key="12">
    <source>
        <dbReference type="EMBL" id="PKK92135.1"/>
    </source>
</evidence>
<evidence type="ECO:0000256" key="1">
    <source>
        <dbReference type="ARBA" id="ARBA00004429"/>
    </source>
</evidence>
<comment type="similarity">
    <text evidence="2 9">Belongs to the GSP F family.</text>
</comment>
<feature type="transmembrane region" description="Helical" evidence="10">
    <location>
        <begin position="372"/>
        <end position="393"/>
    </location>
</feature>
<accession>A0A2N1PUW8</accession>
<dbReference type="PROSITE" id="PS00874">
    <property type="entry name" value="T2SP_F"/>
    <property type="match status" value="1"/>
</dbReference>
<dbReference type="EMBL" id="PGXC01000001">
    <property type="protein sequence ID" value="PKK92135.1"/>
    <property type="molecule type" value="Genomic_DNA"/>
</dbReference>
<reference evidence="12 13" key="1">
    <citation type="journal article" date="2017" name="ISME J.">
        <title>Potential for microbial H2 and metal transformations associated with novel bacteria and archaea in deep terrestrial subsurface sediments.</title>
        <authorList>
            <person name="Hernsdorf A.W."/>
            <person name="Amano Y."/>
            <person name="Miyakawa K."/>
            <person name="Ise K."/>
            <person name="Suzuki Y."/>
            <person name="Anantharaman K."/>
            <person name="Probst A."/>
            <person name="Burstein D."/>
            <person name="Thomas B.C."/>
            <person name="Banfield J.F."/>
        </authorList>
    </citation>
    <scope>NUCLEOTIDE SEQUENCE [LARGE SCALE GENOMIC DNA]</scope>
    <source>
        <strain evidence="12">HGW-Wallbacteria-1</strain>
    </source>
</reference>
<dbReference type="Proteomes" id="UP000233256">
    <property type="component" value="Unassembled WGS sequence"/>
</dbReference>
<feature type="domain" description="Type II secretion system protein GspF" evidence="11">
    <location>
        <begin position="66"/>
        <end position="189"/>
    </location>
</feature>
<evidence type="ECO:0000256" key="3">
    <source>
        <dbReference type="ARBA" id="ARBA00022448"/>
    </source>
</evidence>
<comment type="subcellular location">
    <subcellularLocation>
        <location evidence="1">Cell inner membrane</location>
        <topology evidence="1">Multi-pass membrane protein</topology>
    </subcellularLocation>
    <subcellularLocation>
        <location evidence="9">Cell membrane</location>
        <topology evidence="9">Multi-pass membrane protein</topology>
    </subcellularLocation>
</comment>